<feature type="transmembrane region" description="Helical" evidence="6">
    <location>
        <begin position="82"/>
        <end position="106"/>
    </location>
</feature>
<feature type="transmembrane region" description="Helical" evidence="6">
    <location>
        <begin position="45"/>
        <end position="70"/>
    </location>
</feature>
<dbReference type="PANTHER" id="PTHR38459:SF1">
    <property type="entry name" value="PROPHAGE BACTOPRENOL-LINKED GLUCOSE TRANSLOCASE HOMOLOG"/>
    <property type="match status" value="1"/>
</dbReference>
<dbReference type="GO" id="GO:0005886">
    <property type="term" value="C:plasma membrane"/>
    <property type="evidence" value="ECO:0007669"/>
    <property type="project" value="TreeGrafter"/>
</dbReference>
<organism evidence="8 9">
    <name type="scientific">Butyrivibrio proteoclasticus</name>
    <dbReference type="NCBI Taxonomy" id="43305"/>
    <lineage>
        <taxon>Bacteria</taxon>
        <taxon>Bacillati</taxon>
        <taxon>Bacillota</taxon>
        <taxon>Clostridia</taxon>
        <taxon>Lachnospirales</taxon>
        <taxon>Lachnospiraceae</taxon>
        <taxon>Butyrivibrio</taxon>
    </lineage>
</organism>
<keyword evidence="9" id="KW-1185">Reference proteome</keyword>
<keyword evidence="3 6" id="KW-0812">Transmembrane</keyword>
<evidence type="ECO:0000259" key="7">
    <source>
        <dbReference type="Pfam" id="PF04138"/>
    </source>
</evidence>
<comment type="similarity">
    <text evidence="2">Belongs to the GtrA family.</text>
</comment>
<dbReference type="InterPro" id="IPR051401">
    <property type="entry name" value="GtrA_CellWall_Glycosyl"/>
</dbReference>
<dbReference type="AlphaFoldDB" id="A0A1I5PJF6"/>
<evidence type="ECO:0000256" key="2">
    <source>
        <dbReference type="ARBA" id="ARBA00009399"/>
    </source>
</evidence>
<name>A0A1I5PJF6_9FIRM</name>
<dbReference type="GO" id="GO:0000271">
    <property type="term" value="P:polysaccharide biosynthetic process"/>
    <property type="evidence" value="ECO:0007669"/>
    <property type="project" value="InterPro"/>
</dbReference>
<proteinExistence type="inferred from homology"/>
<gene>
    <name evidence="8" type="ORF">SAMN04487928_10124</name>
</gene>
<keyword evidence="4 6" id="KW-1133">Transmembrane helix</keyword>
<dbReference type="eggNOG" id="COG2246">
    <property type="taxonomic scope" value="Bacteria"/>
</dbReference>
<sequence length="151" mass="17335">MNKLLAQIAKFGVVGVIAFIIDYVIYRIFNVVFETTGFSSAFPQYYLISALLGFTVSVIANYILSFKFVFERKEDMSRKTEFVIFLVLSIIGLGINEICLFIGFDMIYLNWPWLQSIMSAGFAKDVFFKFGATGVVMVYNFISRKIFLEKK</sequence>
<evidence type="ECO:0000256" key="6">
    <source>
        <dbReference type="SAM" id="Phobius"/>
    </source>
</evidence>
<evidence type="ECO:0000313" key="9">
    <source>
        <dbReference type="Proteomes" id="UP000182624"/>
    </source>
</evidence>
<dbReference type="RefSeq" id="WP_074882689.1">
    <property type="nucleotide sequence ID" value="NZ_FOXO01000001.1"/>
</dbReference>
<dbReference type="PANTHER" id="PTHR38459">
    <property type="entry name" value="PROPHAGE BACTOPRENOL-LINKED GLUCOSE TRANSLOCASE HOMOLOG"/>
    <property type="match status" value="1"/>
</dbReference>
<evidence type="ECO:0000256" key="4">
    <source>
        <dbReference type="ARBA" id="ARBA00022989"/>
    </source>
</evidence>
<feature type="domain" description="GtrA/DPMS transmembrane" evidence="7">
    <location>
        <begin position="10"/>
        <end position="147"/>
    </location>
</feature>
<protein>
    <submittedName>
        <fullName evidence="8">Putative flippase GtrA (Transmembrane translocase of bactoprenol-linked glucose)</fullName>
    </submittedName>
</protein>
<dbReference type="EMBL" id="FOXO01000001">
    <property type="protein sequence ID" value="SFP33987.1"/>
    <property type="molecule type" value="Genomic_DNA"/>
</dbReference>
<dbReference type="InterPro" id="IPR007267">
    <property type="entry name" value="GtrA_DPMS_TM"/>
</dbReference>
<dbReference type="Pfam" id="PF04138">
    <property type="entry name" value="GtrA_DPMS_TM"/>
    <property type="match status" value="1"/>
</dbReference>
<dbReference type="OrthoDB" id="9807815at2"/>
<evidence type="ECO:0000313" key="8">
    <source>
        <dbReference type="EMBL" id="SFP33987.1"/>
    </source>
</evidence>
<evidence type="ECO:0000256" key="3">
    <source>
        <dbReference type="ARBA" id="ARBA00022692"/>
    </source>
</evidence>
<accession>A0A1I5PJF6</accession>
<dbReference type="Proteomes" id="UP000182624">
    <property type="component" value="Unassembled WGS sequence"/>
</dbReference>
<feature type="transmembrane region" description="Helical" evidence="6">
    <location>
        <begin position="126"/>
        <end position="142"/>
    </location>
</feature>
<feature type="transmembrane region" description="Helical" evidence="6">
    <location>
        <begin position="12"/>
        <end position="33"/>
    </location>
</feature>
<keyword evidence="5 6" id="KW-0472">Membrane</keyword>
<evidence type="ECO:0000256" key="1">
    <source>
        <dbReference type="ARBA" id="ARBA00004141"/>
    </source>
</evidence>
<comment type="subcellular location">
    <subcellularLocation>
        <location evidence="1">Membrane</location>
        <topology evidence="1">Multi-pass membrane protein</topology>
    </subcellularLocation>
</comment>
<reference evidence="9" key="1">
    <citation type="submission" date="2016-10" db="EMBL/GenBank/DDBJ databases">
        <authorList>
            <person name="Varghese N."/>
            <person name="Submissions S."/>
        </authorList>
    </citation>
    <scope>NUCLEOTIDE SEQUENCE [LARGE SCALE GENOMIC DNA]</scope>
    <source>
        <strain evidence="9">P18</strain>
    </source>
</reference>
<evidence type="ECO:0000256" key="5">
    <source>
        <dbReference type="ARBA" id="ARBA00023136"/>
    </source>
</evidence>